<feature type="transmembrane region" description="Helical" evidence="8">
    <location>
        <begin position="308"/>
        <end position="328"/>
    </location>
</feature>
<proteinExistence type="predicted"/>
<feature type="transmembrane region" description="Helical" evidence="8">
    <location>
        <begin position="242"/>
        <end position="266"/>
    </location>
</feature>
<dbReference type="InterPro" id="IPR011701">
    <property type="entry name" value="MFS"/>
</dbReference>
<dbReference type="SUPFAM" id="SSF103473">
    <property type="entry name" value="MFS general substrate transporter"/>
    <property type="match status" value="1"/>
</dbReference>
<feature type="transmembrane region" description="Helical" evidence="8">
    <location>
        <begin position="89"/>
        <end position="110"/>
    </location>
</feature>
<feature type="transmembrane region" description="Helical" evidence="8">
    <location>
        <begin position="116"/>
        <end position="133"/>
    </location>
</feature>
<reference evidence="10" key="1">
    <citation type="submission" date="2022-10" db="EMBL/GenBank/DDBJ databases">
        <title>Completed Genome Sequence of two octocoral isolated bacterium, Endozoicomonas euniceicola EF212T and Endozoicomonas gorgoniicola PS125T.</title>
        <authorList>
            <person name="Chiou Y.-J."/>
            <person name="Chen Y.-H."/>
        </authorList>
    </citation>
    <scope>NUCLEOTIDE SEQUENCE</scope>
    <source>
        <strain evidence="10">EF212</strain>
    </source>
</reference>
<feature type="transmembrane region" description="Helical" evidence="8">
    <location>
        <begin position="153"/>
        <end position="176"/>
    </location>
</feature>
<sequence length="424" mass="46653">MVKSNSKTDLSREQLGLIFITSMGGFLELYDFIIYALMAPFIADHFFPGHDPYTSLLTTFATFSIGYLVRPLGGVVFGHLGDRFGRKPIFVATVLIMALSTFLMGCLPTYSQVGIWAPLMLVFLRILQGFSIGGEIPGAMTYLSETVEHRRGLVISLLFAALTNGVLFGSLVNALMLWWLPEESMQEWGWRVPFWLGGTLGICSYMIRKRFQESGLFLQLIKYKARSAVPLVQLLQLHRGELLFGVFLIAPGASALTLLFLFTPGYLTKMLNYPGSDVALAGGIGIFISSLMTIVAGHLADKLPARRLLYAAYGFIVLFSAPVFYWYVAGFDVYWIMLLSGLMVGSLTAALMTLSILFPVNVRYSGIAFCYNAGYALFGGLTPLIAMALIGWSNNLQAPAWYLMTSGSLGLLAAWKLPVFLKTG</sequence>
<keyword evidence="5" id="KW-0769">Symport</keyword>
<feature type="domain" description="Major facilitator superfamily (MFS) profile" evidence="9">
    <location>
        <begin position="17"/>
        <end position="424"/>
    </location>
</feature>
<feature type="transmembrane region" description="Helical" evidence="8">
    <location>
        <begin position="188"/>
        <end position="207"/>
    </location>
</feature>
<comment type="subcellular location">
    <subcellularLocation>
        <location evidence="1">Cell membrane</location>
        <topology evidence="1">Multi-pass membrane protein</topology>
    </subcellularLocation>
</comment>
<feature type="transmembrane region" description="Helical" evidence="8">
    <location>
        <begin position="55"/>
        <end position="77"/>
    </location>
</feature>
<dbReference type="Proteomes" id="UP001163255">
    <property type="component" value="Chromosome"/>
</dbReference>
<dbReference type="EMBL" id="CP103300">
    <property type="protein sequence ID" value="UYM15110.1"/>
    <property type="molecule type" value="Genomic_DNA"/>
</dbReference>
<dbReference type="RefSeq" id="WP_262596965.1">
    <property type="nucleotide sequence ID" value="NZ_CP103300.1"/>
</dbReference>
<dbReference type="InterPro" id="IPR036259">
    <property type="entry name" value="MFS_trans_sf"/>
</dbReference>
<keyword evidence="11" id="KW-1185">Reference proteome</keyword>
<protein>
    <submittedName>
        <fullName evidence="10">MFS transporter</fullName>
    </submittedName>
</protein>
<feature type="transmembrane region" description="Helical" evidence="8">
    <location>
        <begin position="334"/>
        <end position="357"/>
    </location>
</feature>
<keyword evidence="7 8" id="KW-0472">Membrane</keyword>
<evidence type="ECO:0000259" key="9">
    <source>
        <dbReference type="PROSITE" id="PS50850"/>
    </source>
</evidence>
<keyword evidence="2" id="KW-0813">Transport</keyword>
<dbReference type="InterPro" id="IPR020846">
    <property type="entry name" value="MFS_dom"/>
</dbReference>
<evidence type="ECO:0000313" key="10">
    <source>
        <dbReference type="EMBL" id="UYM15110.1"/>
    </source>
</evidence>
<name>A0ABY6GQT9_9GAMM</name>
<feature type="transmembrane region" description="Helical" evidence="8">
    <location>
        <begin position="278"/>
        <end position="296"/>
    </location>
</feature>
<dbReference type="PANTHER" id="PTHR43528">
    <property type="entry name" value="ALPHA-KETOGLUTARATE PERMEASE"/>
    <property type="match status" value="1"/>
</dbReference>
<evidence type="ECO:0000256" key="2">
    <source>
        <dbReference type="ARBA" id="ARBA00022448"/>
    </source>
</evidence>
<keyword evidence="6 8" id="KW-1133">Transmembrane helix</keyword>
<keyword evidence="4 8" id="KW-0812">Transmembrane</keyword>
<evidence type="ECO:0000256" key="8">
    <source>
        <dbReference type="SAM" id="Phobius"/>
    </source>
</evidence>
<evidence type="ECO:0000256" key="4">
    <source>
        <dbReference type="ARBA" id="ARBA00022692"/>
    </source>
</evidence>
<evidence type="ECO:0000256" key="6">
    <source>
        <dbReference type="ARBA" id="ARBA00022989"/>
    </source>
</evidence>
<evidence type="ECO:0000256" key="5">
    <source>
        <dbReference type="ARBA" id="ARBA00022847"/>
    </source>
</evidence>
<evidence type="ECO:0000256" key="7">
    <source>
        <dbReference type="ARBA" id="ARBA00023136"/>
    </source>
</evidence>
<dbReference type="PANTHER" id="PTHR43528:SF7">
    <property type="entry name" value="MFS TRANSPORTER"/>
    <property type="match status" value="1"/>
</dbReference>
<evidence type="ECO:0000256" key="1">
    <source>
        <dbReference type="ARBA" id="ARBA00004651"/>
    </source>
</evidence>
<evidence type="ECO:0000313" key="11">
    <source>
        <dbReference type="Proteomes" id="UP001163255"/>
    </source>
</evidence>
<organism evidence="10 11">
    <name type="scientific">Endozoicomonas euniceicola</name>
    <dbReference type="NCBI Taxonomy" id="1234143"/>
    <lineage>
        <taxon>Bacteria</taxon>
        <taxon>Pseudomonadati</taxon>
        <taxon>Pseudomonadota</taxon>
        <taxon>Gammaproteobacteria</taxon>
        <taxon>Oceanospirillales</taxon>
        <taxon>Endozoicomonadaceae</taxon>
        <taxon>Endozoicomonas</taxon>
    </lineage>
</organism>
<dbReference type="PROSITE" id="PS50850">
    <property type="entry name" value="MFS"/>
    <property type="match status" value="1"/>
</dbReference>
<evidence type="ECO:0000256" key="3">
    <source>
        <dbReference type="ARBA" id="ARBA00022475"/>
    </source>
</evidence>
<keyword evidence="3" id="KW-1003">Cell membrane</keyword>
<feature type="transmembrane region" description="Helical" evidence="8">
    <location>
        <begin position="15"/>
        <end position="43"/>
    </location>
</feature>
<dbReference type="Gene3D" id="1.20.1250.20">
    <property type="entry name" value="MFS general substrate transporter like domains"/>
    <property type="match status" value="2"/>
</dbReference>
<feature type="transmembrane region" description="Helical" evidence="8">
    <location>
        <begin position="399"/>
        <end position="421"/>
    </location>
</feature>
<accession>A0ABY6GQT9</accession>
<dbReference type="InterPro" id="IPR051084">
    <property type="entry name" value="H+-coupled_symporters"/>
</dbReference>
<gene>
    <name evidence="10" type="ORF">NX720_19920</name>
</gene>
<dbReference type="Pfam" id="PF07690">
    <property type="entry name" value="MFS_1"/>
    <property type="match status" value="1"/>
</dbReference>
<feature type="transmembrane region" description="Helical" evidence="8">
    <location>
        <begin position="369"/>
        <end position="393"/>
    </location>
</feature>